<protein>
    <submittedName>
        <fullName evidence="5">E3 ubiquitin-protein ligase</fullName>
        <ecNumber evidence="5">6.3.2.-</ecNumber>
    </submittedName>
</protein>
<organism evidence="5 6">
    <name type="scientific">Wickerhamomyces ciferrii (strain ATCC 14091 / BCRC 22168 / CBS 111 / JCM 3599 / NBRC 0793 / NRRL Y-1031 F-60-10)</name>
    <name type="common">Yeast</name>
    <name type="synonym">Pichia ciferrii</name>
    <dbReference type="NCBI Taxonomy" id="1206466"/>
    <lineage>
        <taxon>Eukaryota</taxon>
        <taxon>Fungi</taxon>
        <taxon>Dikarya</taxon>
        <taxon>Ascomycota</taxon>
        <taxon>Saccharomycotina</taxon>
        <taxon>Saccharomycetes</taxon>
        <taxon>Phaffomycetales</taxon>
        <taxon>Wickerhamomycetaceae</taxon>
        <taxon>Wickerhamomyces</taxon>
    </lineage>
</organism>
<feature type="transmembrane region" description="Helical" evidence="2">
    <location>
        <begin position="92"/>
        <end position="111"/>
    </location>
</feature>
<evidence type="ECO:0000256" key="1">
    <source>
        <dbReference type="PROSITE-ProRule" id="PRU00175"/>
    </source>
</evidence>
<evidence type="ECO:0000256" key="3">
    <source>
        <dbReference type="SAM" id="SignalP"/>
    </source>
</evidence>
<reference evidence="5 6" key="1">
    <citation type="journal article" date="2012" name="Eukaryot. Cell">
        <title>Draft genome sequence of Wickerhamomyces ciferrii NRRL Y-1031 F-60-10.</title>
        <authorList>
            <person name="Schneider J."/>
            <person name="Andrea H."/>
            <person name="Blom J."/>
            <person name="Jaenicke S."/>
            <person name="Ruckert C."/>
            <person name="Schorsch C."/>
            <person name="Szczepanowski R."/>
            <person name="Farwick M."/>
            <person name="Goesmann A."/>
            <person name="Puhler A."/>
            <person name="Schaffer S."/>
            <person name="Tauch A."/>
            <person name="Kohler T."/>
            <person name="Brinkrolf K."/>
        </authorList>
    </citation>
    <scope>NUCLEOTIDE SEQUENCE [LARGE SCALE GENOMIC DNA]</scope>
    <source>
        <strain evidence="6">ATCC 14091 / BCRC 22168 / CBS 111 / JCM 3599 / NBRC 0793 / NRRL Y-1031 F-60-10</strain>
    </source>
</reference>
<gene>
    <name evidence="5" type="ORF">BN7_232</name>
</gene>
<feature type="chain" id="PRO_5003836158" evidence="3">
    <location>
        <begin position="17"/>
        <end position="313"/>
    </location>
</feature>
<keyword evidence="2" id="KW-1133">Transmembrane helix</keyword>
<evidence type="ECO:0000313" key="6">
    <source>
        <dbReference type="Proteomes" id="UP000009328"/>
    </source>
</evidence>
<dbReference type="PROSITE" id="PS50089">
    <property type="entry name" value="ZF_RING_2"/>
    <property type="match status" value="1"/>
</dbReference>
<keyword evidence="6" id="KW-1185">Reference proteome</keyword>
<comment type="caution">
    <text evidence="5">The sequence shown here is derived from an EMBL/GenBank/DDBJ whole genome shotgun (WGS) entry which is preliminary data.</text>
</comment>
<evidence type="ECO:0000259" key="4">
    <source>
        <dbReference type="PROSITE" id="PS50089"/>
    </source>
</evidence>
<dbReference type="Gene3D" id="3.30.40.10">
    <property type="entry name" value="Zinc/RING finger domain, C3HC4 (zinc finger)"/>
    <property type="match status" value="1"/>
</dbReference>
<feature type="transmembrane region" description="Helical" evidence="2">
    <location>
        <begin position="117"/>
        <end position="138"/>
    </location>
</feature>
<name>K0KHR1_WICCF</name>
<keyword evidence="2" id="KW-0472">Membrane</keyword>
<evidence type="ECO:0000313" key="5">
    <source>
        <dbReference type="EMBL" id="CCH40698.1"/>
    </source>
</evidence>
<dbReference type="Proteomes" id="UP000009328">
    <property type="component" value="Unassembled WGS sequence"/>
</dbReference>
<evidence type="ECO:0000256" key="2">
    <source>
        <dbReference type="SAM" id="Phobius"/>
    </source>
</evidence>
<dbReference type="EC" id="6.3.2.-" evidence="5"/>
<feature type="domain" description="RING-type" evidence="4">
    <location>
        <begin position="236"/>
        <end position="287"/>
    </location>
</feature>
<keyword evidence="1" id="KW-0479">Metal-binding</keyword>
<sequence length="313" mass="35708">MHFKFLIPITLATILAFKGAVQFAPVPQNVSQSIIGENTPAVSNASTISNQTIEETAAPVSSLLDDENSHDIDTVEKDNSDTKKTKKKSKGMNGFIIFCIAFPVSAIEYFFRSLALLIINFIYYLIVWPIKAFFNLCFVKRFFATLATPFIIKEYPPRHESNNGNNSNEKAIVNCSGEEEGTTVKRSQVEQYMFDERKLHEIANSVFSPELQCCAEFIRDDLYAAHPEHLLRLHPCSICLEHFLYEDILLLLPCDHVIHLDCLHDFKRASLTPNSNQVAMVRCPTCQLNLVRLYQYYIDHGLDFKEVKFDNRA</sequence>
<dbReference type="Pfam" id="PF13639">
    <property type="entry name" value="zf-RING_2"/>
    <property type="match status" value="1"/>
</dbReference>
<keyword evidence="3" id="KW-0732">Signal</keyword>
<accession>K0KHR1</accession>
<keyword evidence="1" id="KW-0863">Zinc-finger</keyword>
<dbReference type="InParanoid" id="K0KHR1"/>
<dbReference type="AlphaFoldDB" id="K0KHR1"/>
<dbReference type="SUPFAM" id="SSF57850">
    <property type="entry name" value="RING/U-box"/>
    <property type="match status" value="1"/>
</dbReference>
<dbReference type="EMBL" id="CAIF01000003">
    <property type="protein sequence ID" value="CCH40698.1"/>
    <property type="molecule type" value="Genomic_DNA"/>
</dbReference>
<dbReference type="SMART" id="SM00184">
    <property type="entry name" value="RING"/>
    <property type="match status" value="1"/>
</dbReference>
<proteinExistence type="predicted"/>
<dbReference type="InterPro" id="IPR001841">
    <property type="entry name" value="Znf_RING"/>
</dbReference>
<keyword evidence="1" id="KW-0862">Zinc</keyword>
<dbReference type="GO" id="GO:0008270">
    <property type="term" value="F:zinc ion binding"/>
    <property type="evidence" value="ECO:0007669"/>
    <property type="project" value="UniProtKB-KW"/>
</dbReference>
<feature type="signal peptide" evidence="3">
    <location>
        <begin position="1"/>
        <end position="16"/>
    </location>
</feature>
<dbReference type="HOGENOM" id="CLU_744345_0_0_1"/>
<keyword evidence="2" id="KW-0812">Transmembrane</keyword>
<dbReference type="InterPro" id="IPR013083">
    <property type="entry name" value="Znf_RING/FYVE/PHD"/>
</dbReference>